<evidence type="ECO:0000256" key="1">
    <source>
        <dbReference type="SAM" id="Coils"/>
    </source>
</evidence>
<evidence type="ECO:0000256" key="3">
    <source>
        <dbReference type="SAM" id="Phobius"/>
    </source>
</evidence>
<dbReference type="Gene3D" id="1.10.10.10">
    <property type="entry name" value="Winged helix-like DNA-binding domain superfamily/Winged helix DNA-binding domain"/>
    <property type="match status" value="1"/>
</dbReference>
<gene>
    <name evidence="4" type="ORF">K3T81_07890</name>
</gene>
<keyword evidence="3" id="KW-0812">Transmembrane</keyword>
<feature type="coiled-coil region" evidence="1">
    <location>
        <begin position="40"/>
        <end position="67"/>
    </location>
</feature>
<reference evidence="4 5" key="1">
    <citation type="journal article" date="2022" name="Evol. Bioinform. Online">
        <title>Draft Genome Sequence of Oceanobacillus jordanicus Strain GSFE11, a Halotolerant Plant Growth-Promoting Bacterial Endophyte Isolated From the Jordan Valley.</title>
        <authorList>
            <person name="Alhindi T."/>
            <person name="Albdaiwi R."/>
        </authorList>
    </citation>
    <scope>NUCLEOTIDE SEQUENCE [LARGE SCALE GENOMIC DNA]</scope>
    <source>
        <strain evidence="4 5">GSFE11</strain>
    </source>
</reference>
<keyword evidence="3" id="KW-1133">Transmembrane helix</keyword>
<keyword evidence="1" id="KW-0175">Coiled coil</keyword>
<comment type="caution">
    <text evidence="4">The sequence shown here is derived from an EMBL/GenBank/DDBJ whole genome shotgun (WGS) entry which is preliminary data.</text>
</comment>
<feature type="compositionally biased region" description="Polar residues" evidence="2">
    <location>
        <begin position="82"/>
        <end position="97"/>
    </location>
</feature>
<sequence length="151" mass="17249">MESFLLIISFLLHIVTLTIIFQLFKQRSQPKSDTQTEELVTLLETYLQEVKEENDRLQEAISSEEDMATSVPKGVAYEPVRSQANYDYSEQENSSYTPPAPIEEDQVEASLQSRILQLHHRGKSNTEIAKQLDCGKTEVELIIKLYAKNGE</sequence>
<feature type="transmembrane region" description="Helical" evidence="3">
    <location>
        <begin position="6"/>
        <end position="24"/>
    </location>
</feature>
<name>A0AAW5B4Y4_9BACI</name>
<dbReference type="InterPro" id="IPR036388">
    <property type="entry name" value="WH-like_DNA-bd_sf"/>
</dbReference>
<dbReference type="Pfam" id="PF19610">
    <property type="entry name" value="DUF6115"/>
    <property type="match status" value="1"/>
</dbReference>
<protein>
    <submittedName>
        <fullName evidence="4">Helix-turn-helix domain-containing protein</fullName>
    </submittedName>
</protein>
<feature type="region of interest" description="Disordered" evidence="2">
    <location>
        <begin position="82"/>
        <end position="104"/>
    </location>
</feature>
<dbReference type="AlphaFoldDB" id="A0AAW5B4Y4"/>
<dbReference type="RefSeq" id="WP_106896674.1">
    <property type="nucleotide sequence ID" value="NZ_JAIFZM010000005.1"/>
</dbReference>
<accession>A0AAW5B4Y4</accession>
<evidence type="ECO:0000313" key="4">
    <source>
        <dbReference type="EMBL" id="MCG3419068.1"/>
    </source>
</evidence>
<dbReference type="EMBL" id="JAIFZM010000005">
    <property type="protein sequence ID" value="MCG3419068.1"/>
    <property type="molecule type" value="Genomic_DNA"/>
</dbReference>
<evidence type="ECO:0000256" key="2">
    <source>
        <dbReference type="SAM" id="MobiDB-lite"/>
    </source>
</evidence>
<evidence type="ECO:0000313" key="5">
    <source>
        <dbReference type="Proteomes" id="UP001199631"/>
    </source>
</evidence>
<dbReference type="Proteomes" id="UP001199631">
    <property type="component" value="Unassembled WGS sequence"/>
</dbReference>
<dbReference type="InterPro" id="IPR046118">
    <property type="entry name" value="DUF6115"/>
</dbReference>
<keyword evidence="3" id="KW-0472">Membrane</keyword>
<organism evidence="4 5">
    <name type="scientific">Oceanobacillus jordanicus</name>
    <dbReference type="NCBI Taxonomy" id="2867266"/>
    <lineage>
        <taxon>Bacteria</taxon>
        <taxon>Bacillati</taxon>
        <taxon>Bacillota</taxon>
        <taxon>Bacilli</taxon>
        <taxon>Bacillales</taxon>
        <taxon>Bacillaceae</taxon>
        <taxon>Oceanobacillus</taxon>
    </lineage>
</organism>
<keyword evidence="5" id="KW-1185">Reference proteome</keyword>
<proteinExistence type="predicted"/>